<accession>A0ACC2U1I5</accession>
<name>A0ACC2U1I5_9FUNG</name>
<dbReference type="EMBL" id="QTSX02001537">
    <property type="protein sequence ID" value="KAJ9080625.1"/>
    <property type="molecule type" value="Genomic_DNA"/>
</dbReference>
<reference evidence="1" key="1">
    <citation type="submission" date="2022-04" db="EMBL/GenBank/DDBJ databases">
        <title>Genome of the entomopathogenic fungus Entomophthora muscae.</title>
        <authorList>
            <person name="Elya C."/>
            <person name="Lovett B.R."/>
            <person name="Lee E."/>
            <person name="Macias A.M."/>
            <person name="Hajek A.E."/>
            <person name="De Bivort B.L."/>
            <person name="Kasson M.T."/>
            <person name="De Fine Licht H.H."/>
            <person name="Stajich J.E."/>
        </authorList>
    </citation>
    <scope>NUCLEOTIDE SEQUENCE</scope>
    <source>
        <strain evidence="1">Berkeley</strain>
    </source>
</reference>
<evidence type="ECO:0000313" key="1">
    <source>
        <dbReference type="EMBL" id="KAJ9080625.1"/>
    </source>
</evidence>
<protein>
    <submittedName>
        <fullName evidence="1">Uncharacterized protein</fullName>
    </submittedName>
</protein>
<comment type="caution">
    <text evidence="1">The sequence shown here is derived from an EMBL/GenBank/DDBJ whole genome shotgun (WGS) entry which is preliminary data.</text>
</comment>
<dbReference type="Proteomes" id="UP001165960">
    <property type="component" value="Unassembled WGS sequence"/>
</dbReference>
<organism evidence="1 2">
    <name type="scientific">Entomophthora muscae</name>
    <dbReference type="NCBI Taxonomy" id="34485"/>
    <lineage>
        <taxon>Eukaryota</taxon>
        <taxon>Fungi</taxon>
        <taxon>Fungi incertae sedis</taxon>
        <taxon>Zoopagomycota</taxon>
        <taxon>Entomophthoromycotina</taxon>
        <taxon>Entomophthoromycetes</taxon>
        <taxon>Entomophthorales</taxon>
        <taxon>Entomophthoraceae</taxon>
        <taxon>Entomophthora</taxon>
    </lineage>
</organism>
<proteinExistence type="predicted"/>
<sequence>MVTVESVPDSPPNHANQRADVATACPIINGKFKTSFDTTTGQYIPSNESPISNYEDWINNVITNSKDNNNQTIHQWPNQATNEAPEVINVRKSKHDANRVPPDTQQLNPISIHTEPSEHPMASDINNLASPPEHNSHPHDHILNPIALNSFTNYPADNYPGHTKWNTYHDNKNYYENLSMEVDDDSKSDYVNLPMDEHNNKVESGNRIAVVLALPMHTNANPPPVNPRVLPGILVSDLFENTMITISLADLLRKSPQMCQKSHKALCALQPHHNIEELLLSEKGAPRTMGTINNIFTPIILDGGAYSNLISTKFLKHLPNVIIAPSNTIFLMADGYVKSSLGVARNLTMNLGNVKVTIDAAIFDHRKYNILVGRATMSQLAISTHYKDNSWTIEHNDKCIHLPFTFDNSHAEEFLCEPLRCYIMANKWLAPQQKEALATKMDEYRSHIVSDSDDLPEASGFKHKIATGDARPIASCFYRLPQAKEDFIKKEIQRLLI</sequence>
<evidence type="ECO:0000313" key="2">
    <source>
        <dbReference type="Proteomes" id="UP001165960"/>
    </source>
</evidence>
<keyword evidence="2" id="KW-1185">Reference proteome</keyword>
<gene>
    <name evidence="1" type="ORF">DSO57_1022898</name>
</gene>